<dbReference type="AlphaFoldDB" id="A0A645GHV9"/>
<feature type="compositionally biased region" description="Polar residues" evidence="3">
    <location>
        <begin position="204"/>
        <end position="218"/>
    </location>
</feature>
<gene>
    <name evidence="4" type="ORF">SDC9_173191</name>
</gene>
<reference evidence="4" key="1">
    <citation type="submission" date="2019-08" db="EMBL/GenBank/DDBJ databases">
        <authorList>
            <person name="Kucharzyk K."/>
            <person name="Murdoch R.W."/>
            <person name="Higgins S."/>
            <person name="Loffler F."/>
        </authorList>
    </citation>
    <scope>NUCLEOTIDE SEQUENCE</scope>
</reference>
<dbReference type="GO" id="GO:0046872">
    <property type="term" value="F:metal ion binding"/>
    <property type="evidence" value="ECO:0007669"/>
    <property type="project" value="UniProtKB-KW"/>
</dbReference>
<protein>
    <submittedName>
        <fullName evidence="4">Uncharacterized protein</fullName>
    </submittedName>
</protein>
<organism evidence="4">
    <name type="scientific">bioreactor metagenome</name>
    <dbReference type="NCBI Taxonomy" id="1076179"/>
    <lineage>
        <taxon>unclassified sequences</taxon>
        <taxon>metagenomes</taxon>
        <taxon>ecological metagenomes</taxon>
    </lineage>
</organism>
<evidence type="ECO:0000256" key="1">
    <source>
        <dbReference type="ARBA" id="ARBA00022723"/>
    </source>
</evidence>
<evidence type="ECO:0000256" key="2">
    <source>
        <dbReference type="ARBA" id="ARBA00023180"/>
    </source>
</evidence>
<comment type="caution">
    <text evidence="4">The sequence shown here is derived from an EMBL/GenBank/DDBJ whole genome shotgun (WGS) entry which is preliminary data.</text>
</comment>
<evidence type="ECO:0000256" key="3">
    <source>
        <dbReference type="SAM" id="MobiDB-lite"/>
    </source>
</evidence>
<name>A0A645GHV9_9ZZZZ</name>
<dbReference type="PANTHER" id="PTHR42970">
    <property type="entry name" value="PECTATE LYASE C-RELATED"/>
    <property type="match status" value="1"/>
</dbReference>
<keyword evidence="2" id="KW-0325">Glycoprotein</keyword>
<dbReference type="InterPro" id="IPR052063">
    <property type="entry name" value="Polysaccharide_Lyase_1"/>
</dbReference>
<feature type="region of interest" description="Disordered" evidence="3">
    <location>
        <begin position="143"/>
        <end position="220"/>
    </location>
</feature>
<accession>A0A645GHV9</accession>
<keyword evidence="1" id="KW-0479">Metal-binding</keyword>
<dbReference type="EMBL" id="VSSQ01075066">
    <property type="protein sequence ID" value="MPN25776.1"/>
    <property type="molecule type" value="Genomic_DNA"/>
</dbReference>
<dbReference type="PANTHER" id="PTHR42970:SF1">
    <property type="entry name" value="PECTATE LYASE C-RELATED"/>
    <property type="match status" value="1"/>
</dbReference>
<evidence type="ECO:0000313" key="4">
    <source>
        <dbReference type="EMBL" id="MPN25776.1"/>
    </source>
</evidence>
<proteinExistence type="predicted"/>
<sequence length="243" mass="26734">MNNFYKPGPATPDNQIAYRIVSIGVRTTEYVTGSDGKPNVWKPMEHVWGRFYIAGNVVDRNNEVTRDNWTKGVYEQINIKGNDLTFTEQAKKDIRLSAPLEADIVTTHSAQEAYELVLAQAGCSRLRDEIDTRIVEEVRNGTATYSGSRSADAPDYPGLIDSQDDVKPKGAGSAWPALSSGKAGSISLIDSDGDGIPDKWERSQGLSPSDKSDGNGTRLSKEGYTNLEVWLHSLARENHPNYN</sequence>